<dbReference type="PANTHER" id="PTHR41247:SF1">
    <property type="entry name" value="HTH-TYPE TRANSCRIPTIONAL REPRESSOR YCNK"/>
    <property type="match status" value="1"/>
</dbReference>
<dbReference type="SUPFAM" id="SSF160387">
    <property type="entry name" value="NosL/MerB-like"/>
    <property type="match status" value="1"/>
</dbReference>
<sequence length="161" mass="18122">MIRRWNMLISVVFTVVMTASLALAKDAPPVSPSSGEKCPVCGMFVAKYPDWVGEIIYSDGKTVFFDGAKDLFKYYFNIQKYHPRKSLDDISAIYVTDYYDVSLINAHDAYFVLGSDVYGPMGRELIPLKTEGDANEFSKDHKGKLKVQFSDVTPQLILTLD</sequence>
<evidence type="ECO:0000256" key="1">
    <source>
        <dbReference type="SAM" id="SignalP"/>
    </source>
</evidence>
<feature type="signal peptide" evidence="1">
    <location>
        <begin position="1"/>
        <end position="24"/>
    </location>
</feature>
<proteinExistence type="predicted"/>
<dbReference type="Proteomes" id="UP001320148">
    <property type="component" value="Chromosome"/>
</dbReference>
<keyword evidence="3" id="KW-1185">Reference proteome</keyword>
<feature type="chain" id="PRO_5046294419" evidence="1">
    <location>
        <begin position="25"/>
        <end position="161"/>
    </location>
</feature>
<organism evidence="2 3">
    <name type="scientific">Desulfoluna limicola</name>
    <dbReference type="NCBI Taxonomy" id="2810562"/>
    <lineage>
        <taxon>Bacteria</taxon>
        <taxon>Pseudomonadati</taxon>
        <taxon>Thermodesulfobacteriota</taxon>
        <taxon>Desulfobacteria</taxon>
        <taxon>Desulfobacterales</taxon>
        <taxon>Desulfolunaceae</taxon>
        <taxon>Desulfoluna</taxon>
    </lineage>
</organism>
<keyword evidence="1" id="KW-0732">Signal</keyword>
<dbReference type="RefSeq" id="WP_236890129.1">
    <property type="nucleotide sequence ID" value="NZ_AP024488.1"/>
</dbReference>
<dbReference type="PANTHER" id="PTHR41247">
    <property type="entry name" value="HTH-TYPE TRANSCRIPTIONAL REPRESSOR YCNK"/>
    <property type="match status" value="1"/>
</dbReference>
<protein>
    <submittedName>
        <fullName evidence="2">Nitrous oxide reductase accessory protein NosL</fullName>
    </submittedName>
</protein>
<gene>
    <name evidence="2" type="ORF">DSLASN_43870</name>
</gene>
<evidence type="ECO:0000313" key="2">
    <source>
        <dbReference type="EMBL" id="BCS98755.1"/>
    </source>
</evidence>
<dbReference type="Pfam" id="PF05573">
    <property type="entry name" value="NosL"/>
    <property type="match status" value="1"/>
</dbReference>
<evidence type="ECO:0000313" key="3">
    <source>
        <dbReference type="Proteomes" id="UP001320148"/>
    </source>
</evidence>
<dbReference type="EMBL" id="AP024488">
    <property type="protein sequence ID" value="BCS98755.1"/>
    <property type="molecule type" value="Genomic_DNA"/>
</dbReference>
<dbReference type="InterPro" id="IPR008719">
    <property type="entry name" value="N2O_reductase_NosL"/>
</dbReference>
<name>A0ABN6FAA6_9BACT</name>
<reference evidence="2 3" key="1">
    <citation type="submission" date="2021-02" db="EMBL/GenBank/DDBJ databases">
        <title>Complete genome of Desulfoluna sp. strain ASN36.</title>
        <authorList>
            <person name="Takahashi A."/>
            <person name="Kojima H."/>
            <person name="Fukui M."/>
        </authorList>
    </citation>
    <scope>NUCLEOTIDE SEQUENCE [LARGE SCALE GENOMIC DNA]</scope>
    <source>
        <strain evidence="2 3">ASN36</strain>
    </source>
</reference>
<accession>A0ABN6FAA6</accession>
<dbReference type="Gene3D" id="3.30.70.2050">
    <property type="match status" value="1"/>
</dbReference>